<keyword evidence="4" id="KW-0611">Plant defense</keyword>
<dbReference type="Gene3D" id="3.80.10.10">
    <property type="entry name" value="Ribonuclease Inhibitor"/>
    <property type="match status" value="1"/>
</dbReference>
<keyword evidence="5" id="KW-0067">ATP-binding</keyword>
<evidence type="ECO:0000256" key="5">
    <source>
        <dbReference type="ARBA" id="ARBA00022840"/>
    </source>
</evidence>
<protein>
    <submittedName>
        <fullName evidence="9">Disease resistance protein</fullName>
    </submittedName>
</protein>
<evidence type="ECO:0000256" key="4">
    <source>
        <dbReference type="ARBA" id="ARBA00022821"/>
    </source>
</evidence>
<evidence type="ECO:0000256" key="3">
    <source>
        <dbReference type="ARBA" id="ARBA00022741"/>
    </source>
</evidence>
<keyword evidence="10" id="KW-1185">Reference proteome</keyword>
<dbReference type="InterPro" id="IPR027417">
    <property type="entry name" value="P-loop_NTPase"/>
</dbReference>
<dbReference type="PRINTS" id="PR00364">
    <property type="entry name" value="DISEASERSIST"/>
</dbReference>
<dbReference type="OrthoDB" id="786439at2759"/>
<organism evidence="9 10">
    <name type="scientific">Corchorus olitorius</name>
    <dbReference type="NCBI Taxonomy" id="93759"/>
    <lineage>
        <taxon>Eukaryota</taxon>
        <taxon>Viridiplantae</taxon>
        <taxon>Streptophyta</taxon>
        <taxon>Embryophyta</taxon>
        <taxon>Tracheophyta</taxon>
        <taxon>Spermatophyta</taxon>
        <taxon>Magnoliopsida</taxon>
        <taxon>eudicotyledons</taxon>
        <taxon>Gunneridae</taxon>
        <taxon>Pentapetalae</taxon>
        <taxon>rosids</taxon>
        <taxon>malvids</taxon>
        <taxon>Malvales</taxon>
        <taxon>Malvaceae</taxon>
        <taxon>Grewioideae</taxon>
        <taxon>Apeibeae</taxon>
        <taxon>Corchorus</taxon>
    </lineage>
</organism>
<dbReference type="PANTHER" id="PTHR33463:SF214">
    <property type="entry name" value="NB-ARC DOMAIN-CONTAINING DISEASE RESISTANCE PROTEIN"/>
    <property type="match status" value="1"/>
</dbReference>
<keyword evidence="2" id="KW-0677">Repeat</keyword>
<evidence type="ECO:0000256" key="6">
    <source>
        <dbReference type="SAM" id="Coils"/>
    </source>
</evidence>
<dbReference type="InterPro" id="IPR050905">
    <property type="entry name" value="Plant_NBS-LRR"/>
</dbReference>
<feature type="domain" description="NB-ARC" evidence="7">
    <location>
        <begin position="173"/>
        <end position="333"/>
    </location>
</feature>
<evidence type="ECO:0000313" key="9">
    <source>
        <dbReference type="EMBL" id="OMO99009.1"/>
    </source>
</evidence>
<feature type="coiled-coil region" evidence="6">
    <location>
        <begin position="31"/>
        <end position="97"/>
    </location>
</feature>
<keyword evidence="3" id="KW-0547">Nucleotide-binding</keyword>
<dbReference type="Gene3D" id="1.10.8.430">
    <property type="entry name" value="Helical domain of apoptotic protease-activating factors"/>
    <property type="match status" value="1"/>
</dbReference>
<dbReference type="Pfam" id="PF23598">
    <property type="entry name" value="LRR_14"/>
    <property type="match status" value="1"/>
</dbReference>
<comment type="caution">
    <text evidence="9">The sequence shown here is derived from an EMBL/GenBank/DDBJ whole genome shotgun (WGS) entry which is preliminary data.</text>
</comment>
<name>A0A1R3JVX7_9ROSI</name>
<evidence type="ECO:0000259" key="8">
    <source>
        <dbReference type="Pfam" id="PF23598"/>
    </source>
</evidence>
<dbReference type="EMBL" id="AWUE01015203">
    <property type="protein sequence ID" value="OMO99009.1"/>
    <property type="molecule type" value="Genomic_DNA"/>
</dbReference>
<keyword evidence="6" id="KW-0175">Coiled coil</keyword>
<dbReference type="Gene3D" id="3.40.50.300">
    <property type="entry name" value="P-loop containing nucleotide triphosphate hydrolases"/>
    <property type="match status" value="1"/>
</dbReference>
<evidence type="ECO:0000313" key="10">
    <source>
        <dbReference type="Proteomes" id="UP000187203"/>
    </source>
</evidence>
<dbReference type="PANTHER" id="PTHR33463">
    <property type="entry name" value="NB-ARC DOMAIN-CONTAINING PROTEIN-RELATED"/>
    <property type="match status" value="1"/>
</dbReference>
<dbReference type="GO" id="GO:0043531">
    <property type="term" value="F:ADP binding"/>
    <property type="evidence" value="ECO:0007669"/>
    <property type="project" value="InterPro"/>
</dbReference>
<dbReference type="InterPro" id="IPR055414">
    <property type="entry name" value="LRR_R13L4/SHOC2-like"/>
</dbReference>
<evidence type="ECO:0000256" key="2">
    <source>
        <dbReference type="ARBA" id="ARBA00022737"/>
    </source>
</evidence>
<evidence type="ECO:0000259" key="7">
    <source>
        <dbReference type="Pfam" id="PF00931"/>
    </source>
</evidence>
<dbReference type="GO" id="GO:0006952">
    <property type="term" value="P:defense response"/>
    <property type="evidence" value="ECO:0007669"/>
    <property type="project" value="UniProtKB-KW"/>
</dbReference>
<gene>
    <name evidence="9" type="ORF">COLO4_13567</name>
</gene>
<evidence type="ECO:0000256" key="1">
    <source>
        <dbReference type="ARBA" id="ARBA00008894"/>
    </source>
</evidence>
<dbReference type="GO" id="GO:0005524">
    <property type="term" value="F:ATP binding"/>
    <property type="evidence" value="ECO:0007669"/>
    <property type="project" value="UniProtKB-KW"/>
</dbReference>
<dbReference type="InterPro" id="IPR002182">
    <property type="entry name" value="NB-ARC"/>
</dbReference>
<dbReference type="Pfam" id="PF00931">
    <property type="entry name" value="NB-ARC"/>
    <property type="match status" value="1"/>
</dbReference>
<accession>A0A1R3JVX7</accession>
<reference evidence="10" key="1">
    <citation type="submission" date="2013-09" db="EMBL/GenBank/DDBJ databases">
        <title>Corchorus olitorius genome sequencing.</title>
        <authorList>
            <person name="Alam M."/>
            <person name="Haque M.S."/>
            <person name="Islam M.S."/>
            <person name="Emdad E.M."/>
            <person name="Islam M.M."/>
            <person name="Ahmed B."/>
            <person name="Halim A."/>
            <person name="Hossen Q.M.M."/>
            <person name="Hossain M.Z."/>
            <person name="Ahmed R."/>
            <person name="Khan M.M."/>
            <person name="Islam R."/>
            <person name="Rashid M.M."/>
            <person name="Khan S.A."/>
            <person name="Rahman M.S."/>
            <person name="Alam M."/>
            <person name="Yahiya A.S."/>
            <person name="Khan M.S."/>
            <person name="Azam M.S."/>
            <person name="Haque T."/>
            <person name="Lashkar M.Z.H."/>
            <person name="Akhand A.I."/>
            <person name="Morshed G."/>
            <person name="Roy S."/>
            <person name="Uddin K.S."/>
            <person name="Rabeya T."/>
            <person name="Hossain A.S."/>
            <person name="Chowdhury A."/>
            <person name="Snigdha A.R."/>
            <person name="Mortoza M.S."/>
            <person name="Matin S.A."/>
            <person name="Hoque S.M.E."/>
            <person name="Islam M.K."/>
            <person name="Roy D.K."/>
            <person name="Haider R."/>
            <person name="Moosa M.M."/>
            <person name="Elias S.M."/>
            <person name="Hasan A.M."/>
            <person name="Jahan S."/>
            <person name="Shafiuddin M."/>
            <person name="Mahmood N."/>
            <person name="Shommy N.S."/>
        </authorList>
    </citation>
    <scope>NUCLEOTIDE SEQUENCE [LARGE SCALE GENOMIC DNA]</scope>
    <source>
        <strain evidence="10">cv. O-4</strain>
    </source>
</reference>
<dbReference type="Proteomes" id="UP000187203">
    <property type="component" value="Unassembled WGS sequence"/>
</dbReference>
<proteinExistence type="inferred from homology"/>
<dbReference type="InterPro" id="IPR032675">
    <property type="entry name" value="LRR_dom_sf"/>
</dbReference>
<comment type="similarity">
    <text evidence="1">Belongs to the disease resistance NB-LRR family.</text>
</comment>
<dbReference type="SUPFAM" id="SSF52540">
    <property type="entry name" value="P-loop containing nucleoside triphosphate hydrolases"/>
    <property type="match status" value="1"/>
</dbReference>
<dbReference type="AlphaFoldDB" id="A0A1R3JVX7"/>
<feature type="domain" description="Disease resistance R13L4/SHOC-2-like LRR" evidence="8">
    <location>
        <begin position="540"/>
        <end position="641"/>
    </location>
</feature>
<dbReference type="SUPFAM" id="SSF52058">
    <property type="entry name" value="L domain-like"/>
    <property type="match status" value="1"/>
</dbReference>
<dbReference type="InterPro" id="IPR042197">
    <property type="entry name" value="Apaf_helical"/>
</dbReference>
<sequence>MEPILTGVAANLSSEARKSIFQEVKRHIRYVMIYKKNVDKFEEKLEMLIAKRTSVQQEVDAAKRNVQKIKADVEEWCNRVDGKIDEEKKKVKDLQDRAINKCFIGLCPSIKSRYQLSKRSEEGATTFQELITEGGQLTTPVGHWDVPQDIEDEPPKDFEAFESRQKVFNDTMEAVKDNTSISMIGVYGMGGVGKSTLLKEVVRQAKKAKLFDWVVLCVVNQTPDIREIQNQIADSLGLRFEEQSIPGRACRLRERFKEEKKFLLVLDDLWSKLDFTEVGIPSGDELKRCKILLASRSQNVLLQFDGMHARNTFPIGLLNHKESWDLFKKMAGEDIQISSSSELQIVGNEIAKRCGGLPIAISAIARTLRNKDPSAWRDASRQLLQRSSSRGLKEISPAVYSAIKLSYNHIDGEKLKQFFLFCNLLSHDTLIQDLLKYTIGLGLLPGGYTMEEARDTLLTWVSKLKASGLLLDSYNNERFDMHDIICNVALSIAYTKNSCVLTLKQEDVLKDWPTETMKQHSWINLRVDGNTVLPDQVECPQLTFLHISSEDCSTKVPPEFFKEMKRLKVLDLTDMDLSSFPSSIGLLSSLQTLCLDESNLGDITVVGELKALEVLSLWNTDIEKLSMEIAQLVKLRLLDLRGCTKLKDAKA</sequence>